<evidence type="ECO:0000256" key="1">
    <source>
        <dbReference type="PIRNR" id="PIRNR012524"/>
    </source>
</evidence>
<dbReference type="SMART" id="SM00316">
    <property type="entry name" value="S1"/>
    <property type="match status" value="2"/>
</dbReference>
<dbReference type="OrthoDB" id="9801597at2"/>
<comment type="similarity">
    <text evidence="1">Belongs to the CvfB family.</text>
</comment>
<dbReference type="Gene3D" id="1.10.10.10">
    <property type="entry name" value="Winged helix-like DNA-binding domain superfamily/Winged helix DNA-binding domain"/>
    <property type="match status" value="1"/>
</dbReference>
<dbReference type="AlphaFoldDB" id="A0A5R9F1Q4"/>
<dbReference type="InterPro" id="IPR048587">
    <property type="entry name" value="CvfB_S1_3rd"/>
</dbReference>
<dbReference type="InterPro" id="IPR012340">
    <property type="entry name" value="NA-bd_OB-fold"/>
</dbReference>
<dbReference type="Proteomes" id="UP000308230">
    <property type="component" value="Unassembled WGS sequence"/>
</dbReference>
<dbReference type="InterPro" id="IPR048588">
    <property type="entry name" value="CvfB_S1_2nd"/>
</dbReference>
<name>A0A5R9F1Q4_9BACL</name>
<protein>
    <submittedName>
        <fullName evidence="3">DNA-binding protein</fullName>
    </submittedName>
</protein>
<dbReference type="GO" id="GO:0003677">
    <property type="term" value="F:DNA binding"/>
    <property type="evidence" value="ECO:0007669"/>
    <property type="project" value="UniProtKB-KW"/>
</dbReference>
<dbReference type="InterPro" id="IPR040764">
    <property type="entry name" value="CvfB_WH"/>
</dbReference>
<dbReference type="Pfam" id="PF21543">
    <property type="entry name" value="CvfB_2nd"/>
    <property type="match status" value="1"/>
</dbReference>
<comment type="caution">
    <text evidence="3">The sequence shown here is derived from an EMBL/GenBank/DDBJ whole genome shotgun (WGS) entry which is preliminary data.</text>
</comment>
<dbReference type="InterPro" id="IPR014464">
    <property type="entry name" value="CvfB_fam"/>
</dbReference>
<dbReference type="PANTHER" id="PTHR37296:SF1">
    <property type="entry name" value="CONSERVED VIRULENCE FACTOR B"/>
    <property type="match status" value="1"/>
</dbReference>
<dbReference type="InterPro" id="IPR003029">
    <property type="entry name" value="S1_domain"/>
</dbReference>
<dbReference type="PROSITE" id="PS50126">
    <property type="entry name" value="S1"/>
    <property type="match status" value="1"/>
</dbReference>
<reference evidence="3 4" key="1">
    <citation type="submission" date="2019-04" db="EMBL/GenBank/DDBJ databases">
        <title>Bacillus caeni sp. nov., a bacterium isolated from mangrove sediment.</title>
        <authorList>
            <person name="Huang H."/>
            <person name="Mo K."/>
            <person name="Hu Y."/>
        </authorList>
    </citation>
    <scope>NUCLEOTIDE SEQUENCE [LARGE SCALE GENOMIC DNA]</scope>
    <source>
        <strain evidence="3 4">HB172195</strain>
    </source>
</reference>
<keyword evidence="4" id="KW-1185">Reference proteome</keyword>
<keyword evidence="3" id="KW-0238">DNA-binding</keyword>
<evidence type="ECO:0000259" key="2">
    <source>
        <dbReference type="PROSITE" id="PS50126"/>
    </source>
</evidence>
<dbReference type="Pfam" id="PF17783">
    <property type="entry name" value="WHD_CvfB"/>
    <property type="match status" value="1"/>
</dbReference>
<dbReference type="PIRSF" id="PIRSF012524">
    <property type="entry name" value="YitL_S1"/>
    <property type="match status" value="1"/>
</dbReference>
<dbReference type="EMBL" id="SWLG01000006">
    <property type="protein sequence ID" value="TLS37507.1"/>
    <property type="molecule type" value="Genomic_DNA"/>
</dbReference>
<accession>A0A5R9F1Q4</accession>
<feature type="domain" description="S1 motif" evidence="2">
    <location>
        <begin position="157"/>
        <end position="217"/>
    </location>
</feature>
<sequence>MIVEQQYTAGNVYELNVERETSFGYFLKAGTEDILLHKREAEGEVNEGDDVTVFLYHDHQGRLAATMSMPFLTLDTFARVNVVEVKPRLGVFVNIGIQKDVLLSKDDLPAIKKRWPEEGDQLFCGLKLDKKYRLFADLVSEEEMASLAEPAANDSINQEVKGTVYRIIDQGAFVLTDDQLLGFIHNDEMKTAVRLGERVTGRVTFVREDGRVNLSLKPILKEAYNQDSEMLLHYLTERGGAIPFSDKSEPDKIKNEFHISKAAFKRAMGKLLKENKVYQEGGWTYLTVKPGPK</sequence>
<dbReference type="Pfam" id="PF21191">
    <property type="entry name" value="CvfB_1st"/>
    <property type="match status" value="1"/>
</dbReference>
<dbReference type="Pfam" id="PF13509">
    <property type="entry name" value="S1_2"/>
    <property type="match status" value="1"/>
</dbReference>
<dbReference type="PANTHER" id="PTHR37296">
    <property type="entry name" value="CONSERVED VIRULENCE FACTOR B"/>
    <property type="match status" value="1"/>
</dbReference>
<evidence type="ECO:0000313" key="4">
    <source>
        <dbReference type="Proteomes" id="UP000308230"/>
    </source>
</evidence>
<organism evidence="3 4">
    <name type="scientific">Exobacillus caeni</name>
    <dbReference type="NCBI Taxonomy" id="2574798"/>
    <lineage>
        <taxon>Bacteria</taxon>
        <taxon>Bacillati</taxon>
        <taxon>Bacillota</taxon>
        <taxon>Bacilli</taxon>
        <taxon>Bacillales</taxon>
        <taxon>Guptibacillaceae</taxon>
        <taxon>Exobacillus</taxon>
    </lineage>
</organism>
<dbReference type="Gene3D" id="2.40.50.140">
    <property type="entry name" value="Nucleic acid-binding proteins"/>
    <property type="match status" value="3"/>
</dbReference>
<proteinExistence type="inferred from homology"/>
<dbReference type="InterPro" id="IPR039566">
    <property type="entry name" value="CvfB_S1_st"/>
</dbReference>
<evidence type="ECO:0000313" key="3">
    <source>
        <dbReference type="EMBL" id="TLS37507.1"/>
    </source>
</evidence>
<gene>
    <name evidence="3" type="ORF">FCL54_10210</name>
</gene>
<dbReference type="SUPFAM" id="SSF50249">
    <property type="entry name" value="Nucleic acid-binding proteins"/>
    <property type="match status" value="1"/>
</dbReference>
<dbReference type="InterPro" id="IPR036388">
    <property type="entry name" value="WH-like_DNA-bd_sf"/>
</dbReference>